<sequence>MPSQLRINAGSSSELPDQMFTVTQINYQWKPKRNHMSARVRSSEVHPKSAAIFRPTGKILPSKEGEMVSKYQTNSKIILSDEMKDDPNGKDCIRKESDDPIPLAWSLSEHQKKPTGLLGPGVESKTKENQSMSQQHPNSGAAFVDNYPDEEDHLDAQGSPCDLDQNVGPPAIGKAPRIGSPSHVVPDLHQGGELSPGTKFD</sequence>
<evidence type="ECO:0000256" key="1">
    <source>
        <dbReference type="SAM" id="MobiDB-lite"/>
    </source>
</evidence>
<dbReference type="Proteomes" id="UP001279734">
    <property type="component" value="Unassembled WGS sequence"/>
</dbReference>
<dbReference type="AlphaFoldDB" id="A0AAD3XXW8"/>
<evidence type="ECO:0000313" key="2">
    <source>
        <dbReference type="EMBL" id="GMH20429.1"/>
    </source>
</evidence>
<dbReference type="EMBL" id="BSYO01000022">
    <property type="protein sequence ID" value="GMH20429.1"/>
    <property type="molecule type" value="Genomic_DNA"/>
</dbReference>
<feature type="region of interest" description="Disordered" evidence="1">
    <location>
        <begin position="79"/>
        <end position="201"/>
    </location>
</feature>
<comment type="caution">
    <text evidence="2">The sequence shown here is derived from an EMBL/GenBank/DDBJ whole genome shotgun (WGS) entry which is preliminary data.</text>
</comment>
<reference evidence="2" key="1">
    <citation type="submission" date="2023-05" db="EMBL/GenBank/DDBJ databases">
        <title>Nepenthes gracilis genome sequencing.</title>
        <authorList>
            <person name="Fukushima K."/>
        </authorList>
    </citation>
    <scope>NUCLEOTIDE SEQUENCE</scope>
    <source>
        <strain evidence="2">SING2019-196</strain>
    </source>
</reference>
<protein>
    <submittedName>
        <fullName evidence="2">Uncharacterized protein</fullName>
    </submittedName>
</protein>
<accession>A0AAD3XXW8</accession>
<keyword evidence="3" id="KW-1185">Reference proteome</keyword>
<evidence type="ECO:0000313" key="3">
    <source>
        <dbReference type="Proteomes" id="UP001279734"/>
    </source>
</evidence>
<name>A0AAD3XXW8_NEPGR</name>
<feature type="compositionally biased region" description="Basic and acidic residues" evidence="1">
    <location>
        <begin position="79"/>
        <end position="98"/>
    </location>
</feature>
<proteinExistence type="predicted"/>
<gene>
    <name evidence="2" type="ORF">Nepgr_022270</name>
</gene>
<organism evidence="2 3">
    <name type="scientific">Nepenthes gracilis</name>
    <name type="common">Slender pitcher plant</name>
    <dbReference type="NCBI Taxonomy" id="150966"/>
    <lineage>
        <taxon>Eukaryota</taxon>
        <taxon>Viridiplantae</taxon>
        <taxon>Streptophyta</taxon>
        <taxon>Embryophyta</taxon>
        <taxon>Tracheophyta</taxon>
        <taxon>Spermatophyta</taxon>
        <taxon>Magnoliopsida</taxon>
        <taxon>eudicotyledons</taxon>
        <taxon>Gunneridae</taxon>
        <taxon>Pentapetalae</taxon>
        <taxon>Caryophyllales</taxon>
        <taxon>Nepenthaceae</taxon>
        <taxon>Nepenthes</taxon>
    </lineage>
</organism>
<feature type="compositionally biased region" description="Polar residues" evidence="1">
    <location>
        <begin position="129"/>
        <end position="138"/>
    </location>
</feature>